<dbReference type="Gene3D" id="1.20.1290.10">
    <property type="entry name" value="AhpD-like"/>
    <property type="match status" value="1"/>
</dbReference>
<dbReference type="InterPro" id="IPR029032">
    <property type="entry name" value="AhpD-like"/>
</dbReference>
<dbReference type="PANTHER" id="PTHR33570">
    <property type="entry name" value="4-CARBOXYMUCONOLACTONE DECARBOXYLASE FAMILY PROTEIN"/>
    <property type="match status" value="1"/>
</dbReference>
<reference evidence="2" key="2">
    <citation type="submission" date="2020-09" db="EMBL/GenBank/DDBJ databases">
        <authorList>
            <person name="Sun Q."/>
            <person name="Ohkuma M."/>
        </authorList>
    </citation>
    <scope>NUCLEOTIDE SEQUENCE</scope>
    <source>
        <strain evidence="2">JCM 4386</strain>
    </source>
</reference>
<evidence type="ECO:0000313" key="3">
    <source>
        <dbReference type="Proteomes" id="UP000606194"/>
    </source>
</evidence>
<name>A0A918GE89_9ACTN</name>
<evidence type="ECO:0000313" key="2">
    <source>
        <dbReference type="EMBL" id="GGS32174.1"/>
    </source>
</evidence>
<feature type="domain" description="Carboxymuconolactone decarboxylase-like" evidence="1">
    <location>
        <begin position="34"/>
        <end position="106"/>
    </location>
</feature>
<dbReference type="GO" id="GO:0051920">
    <property type="term" value="F:peroxiredoxin activity"/>
    <property type="evidence" value="ECO:0007669"/>
    <property type="project" value="InterPro"/>
</dbReference>
<keyword evidence="3" id="KW-1185">Reference proteome</keyword>
<dbReference type="SUPFAM" id="SSF69118">
    <property type="entry name" value="AhpD-like"/>
    <property type="match status" value="1"/>
</dbReference>
<proteinExistence type="predicted"/>
<evidence type="ECO:0000259" key="1">
    <source>
        <dbReference type="Pfam" id="PF02627"/>
    </source>
</evidence>
<dbReference type="EMBL" id="BMTL01000080">
    <property type="protein sequence ID" value="GGS32174.1"/>
    <property type="molecule type" value="Genomic_DNA"/>
</dbReference>
<comment type="caution">
    <text evidence="2">The sequence shown here is derived from an EMBL/GenBank/DDBJ whole genome shotgun (WGS) entry which is preliminary data.</text>
</comment>
<protein>
    <recommendedName>
        <fullName evidence="1">Carboxymuconolactone decarboxylase-like domain-containing protein</fullName>
    </recommendedName>
</protein>
<dbReference type="InterPro" id="IPR003779">
    <property type="entry name" value="CMD-like"/>
</dbReference>
<gene>
    <name evidence="2" type="ORF">GCM10010269_83110</name>
</gene>
<dbReference type="AlphaFoldDB" id="A0A918GE89"/>
<sequence>MTTQPAGRLDAPSPREMARAFPPALTDRVEDPLYSQVWADLTLSPRDRGSATIAAAVALHRPEELPAQLRRAVANGVTRAELGALITQIAFYAGFPAAISASAIAAPTLPDRPRQTARYGAVGPPPYPLDPTIAFACSAQQESR</sequence>
<organism evidence="2 3">
    <name type="scientific">Streptomyces humidus</name>
    <dbReference type="NCBI Taxonomy" id="52259"/>
    <lineage>
        <taxon>Bacteria</taxon>
        <taxon>Bacillati</taxon>
        <taxon>Actinomycetota</taxon>
        <taxon>Actinomycetes</taxon>
        <taxon>Kitasatosporales</taxon>
        <taxon>Streptomycetaceae</taxon>
        <taxon>Streptomyces</taxon>
    </lineage>
</organism>
<accession>A0A918GE89</accession>
<dbReference type="InterPro" id="IPR052512">
    <property type="entry name" value="4CMD/NDH-1_regulator"/>
</dbReference>
<dbReference type="Proteomes" id="UP000606194">
    <property type="component" value="Unassembled WGS sequence"/>
</dbReference>
<dbReference type="Pfam" id="PF02627">
    <property type="entry name" value="CMD"/>
    <property type="match status" value="1"/>
</dbReference>
<dbReference type="RefSeq" id="WP_190154510.1">
    <property type="nucleotide sequence ID" value="NZ_BMTL01000080.1"/>
</dbReference>
<reference evidence="2" key="1">
    <citation type="journal article" date="2014" name="Int. J. Syst. Evol. Microbiol.">
        <title>Complete genome sequence of Corynebacterium casei LMG S-19264T (=DSM 44701T), isolated from a smear-ripened cheese.</title>
        <authorList>
            <consortium name="US DOE Joint Genome Institute (JGI-PGF)"/>
            <person name="Walter F."/>
            <person name="Albersmeier A."/>
            <person name="Kalinowski J."/>
            <person name="Ruckert C."/>
        </authorList>
    </citation>
    <scope>NUCLEOTIDE SEQUENCE</scope>
    <source>
        <strain evidence="2">JCM 4386</strain>
    </source>
</reference>
<dbReference type="PANTHER" id="PTHR33570:SF9">
    <property type="entry name" value="BLL4600 PROTEIN"/>
    <property type="match status" value="1"/>
</dbReference>